<dbReference type="Pfam" id="PF12833">
    <property type="entry name" value="HTH_18"/>
    <property type="match status" value="1"/>
</dbReference>
<dbReference type="AlphaFoldDB" id="A0A7G6TU14"/>
<dbReference type="PANTHER" id="PTHR43130">
    <property type="entry name" value="ARAC-FAMILY TRANSCRIPTIONAL REGULATOR"/>
    <property type="match status" value="1"/>
</dbReference>
<dbReference type="InterPro" id="IPR018060">
    <property type="entry name" value="HTH_AraC"/>
</dbReference>
<dbReference type="SUPFAM" id="SSF46689">
    <property type="entry name" value="Homeodomain-like"/>
    <property type="match status" value="2"/>
</dbReference>
<dbReference type="RefSeq" id="WP_184514820.1">
    <property type="nucleotide sequence ID" value="NZ_CP050292.1"/>
</dbReference>
<keyword evidence="2" id="KW-0804">Transcription</keyword>
<proteinExistence type="predicted"/>
<keyword evidence="1" id="KW-0805">Transcription regulation</keyword>
<dbReference type="Proteomes" id="UP000515291">
    <property type="component" value="Chromosome"/>
</dbReference>
<protein>
    <submittedName>
        <fullName evidence="4">Helix-turn-helix domain-containing protein</fullName>
    </submittedName>
</protein>
<dbReference type="PANTHER" id="PTHR43130:SF3">
    <property type="entry name" value="HTH-TYPE TRANSCRIPTIONAL REGULATOR RV1931C"/>
    <property type="match status" value="1"/>
</dbReference>
<dbReference type="GO" id="GO:0043565">
    <property type="term" value="F:sequence-specific DNA binding"/>
    <property type="evidence" value="ECO:0007669"/>
    <property type="project" value="InterPro"/>
</dbReference>
<dbReference type="InterPro" id="IPR009057">
    <property type="entry name" value="Homeodomain-like_sf"/>
</dbReference>
<evidence type="ECO:0000256" key="2">
    <source>
        <dbReference type="ARBA" id="ARBA00023163"/>
    </source>
</evidence>
<dbReference type="Gene3D" id="3.40.50.880">
    <property type="match status" value="1"/>
</dbReference>
<dbReference type="InterPro" id="IPR002818">
    <property type="entry name" value="DJ-1/PfpI"/>
</dbReference>
<dbReference type="KEGG" id="trb:HB776_02595"/>
<dbReference type="PROSITE" id="PS01124">
    <property type="entry name" value="HTH_ARAC_FAMILY_2"/>
    <property type="match status" value="1"/>
</dbReference>
<name>A0A7G6TU14_9BRAD</name>
<gene>
    <name evidence="4" type="ORF">HB776_02595</name>
</gene>
<dbReference type="InterPro" id="IPR029062">
    <property type="entry name" value="Class_I_gatase-like"/>
</dbReference>
<dbReference type="SMART" id="SM00342">
    <property type="entry name" value="HTH_ARAC"/>
    <property type="match status" value="1"/>
</dbReference>
<dbReference type="CDD" id="cd03137">
    <property type="entry name" value="GATase1_AraC_1"/>
    <property type="match status" value="1"/>
</dbReference>
<evidence type="ECO:0000313" key="4">
    <source>
        <dbReference type="EMBL" id="QND70246.1"/>
    </source>
</evidence>
<dbReference type="InterPro" id="IPR052158">
    <property type="entry name" value="INH-QAR"/>
</dbReference>
<evidence type="ECO:0000313" key="5">
    <source>
        <dbReference type="Proteomes" id="UP000515291"/>
    </source>
</evidence>
<accession>A0A7G6TU14</accession>
<dbReference type="SUPFAM" id="SSF52317">
    <property type="entry name" value="Class I glutamine amidotransferase-like"/>
    <property type="match status" value="1"/>
</dbReference>
<reference evidence="5" key="1">
    <citation type="journal article" date="2020" name="Mol. Plant Microbe">
        <title>Rhizobial microsymbionts of the narrowly endemic Oxytropis species growing in Kamchatka are characterized by significant genetic diversity and possess a set of genes that are associated with T3SS and T6SS secretion systems and can affect the development of symbiosis.</title>
        <authorList>
            <person name="Safronova V."/>
            <person name="Guro P."/>
            <person name="Sazanova A."/>
            <person name="Kuznetsova I."/>
            <person name="Belimov A."/>
            <person name="Yakubov V."/>
            <person name="Chirak E."/>
            <person name="Afonin A."/>
            <person name="Gogolev Y."/>
            <person name="Andronov E."/>
            <person name="Tikhonovich I."/>
        </authorList>
    </citation>
    <scope>NUCLEOTIDE SEQUENCE [LARGE SCALE GENOMIC DNA]</scope>
    <source>
        <strain evidence="5">581</strain>
    </source>
</reference>
<dbReference type="EMBL" id="CP050292">
    <property type="protein sequence ID" value="QND70246.1"/>
    <property type="molecule type" value="Genomic_DNA"/>
</dbReference>
<organism evidence="4 5">
    <name type="scientific">Tardiphaga robiniae</name>
    <dbReference type="NCBI Taxonomy" id="943830"/>
    <lineage>
        <taxon>Bacteria</taxon>
        <taxon>Pseudomonadati</taxon>
        <taxon>Pseudomonadota</taxon>
        <taxon>Alphaproteobacteria</taxon>
        <taxon>Hyphomicrobiales</taxon>
        <taxon>Nitrobacteraceae</taxon>
        <taxon>Tardiphaga</taxon>
    </lineage>
</organism>
<dbReference type="Gene3D" id="1.10.10.60">
    <property type="entry name" value="Homeodomain-like"/>
    <property type="match status" value="1"/>
</dbReference>
<evidence type="ECO:0000259" key="3">
    <source>
        <dbReference type="PROSITE" id="PS01124"/>
    </source>
</evidence>
<sequence>MRIAILAPPGVQMLDVAGPIDVFHEANNHVSGNDKYQIVIVASTRDAVTTSSGSRLLPDASVADPLAAFDTLLVAGGPGIQGHERDVEVLCWLRAQASAARRVGSICTGAFLLARAGLLNGRQVTAQEGAIEQLPATFPGQAKSGCVFVRDGSVYTSSGGGAAIHLALALVEADWGSNIARGVARQILPFLSEPDSEPESAAKPTTKVSYDERVADLHDWIKSHLPDDLSVETLASRLGMSVRNFARLFKRETEMTPGEYVQVTRVDAARRMLEESNSPLKRVAISCGFFDQSTLRRAFARRFHMTPSEYRRRLRAGKQAATVAYRAA</sequence>
<evidence type="ECO:0000256" key="1">
    <source>
        <dbReference type="ARBA" id="ARBA00023015"/>
    </source>
</evidence>
<dbReference type="GO" id="GO:0003700">
    <property type="term" value="F:DNA-binding transcription factor activity"/>
    <property type="evidence" value="ECO:0007669"/>
    <property type="project" value="InterPro"/>
</dbReference>
<feature type="domain" description="HTH araC/xylS-type" evidence="3">
    <location>
        <begin position="215"/>
        <end position="313"/>
    </location>
</feature>
<dbReference type="Pfam" id="PF01965">
    <property type="entry name" value="DJ-1_PfpI"/>
    <property type="match status" value="1"/>
</dbReference>